<protein>
    <submittedName>
        <fullName evidence="5">Uncharacterized protein</fullName>
    </submittedName>
</protein>
<proteinExistence type="predicted"/>
<evidence type="ECO:0000313" key="6">
    <source>
        <dbReference type="Proteomes" id="UP000663868"/>
    </source>
</evidence>
<dbReference type="Proteomes" id="UP000663845">
    <property type="component" value="Unassembled WGS sequence"/>
</dbReference>
<feature type="compositionally biased region" description="Pro residues" evidence="1">
    <location>
        <begin position="26"/>
        <end position="36"/>
    </location>
</feature>
<dbReference type="EMBL" id="CAJNOE010000636">
    <property type="protein sequence ID" value="CAF1295982.1"/>
    <property type="molecule type" value="Genomic_DNA"/>
</dbReference>
<dbReference type="EMBL" id="CAJOBB010001955">
    <property type="protein sequence ID" value="CAF3923060.1"/>
    <property type="molecule type" value="Genomic_DNA"/>
</dbReference>
<organism evidence="5 6">
    <name type="scientific">Adineta steineri</name>
    <dbReference type="NCBI Taxonomy" id="433720"/>
    <lineage>
        <taxon>Eukaryota</taxon>
        <taxon>Metazoa</taxon>
        <taxon>Spiralia</taxon>
        <taxon>Gnathifera</taxon>
        <taxon>Rotifera</taxon>
        <taxon>Eurotatoria</taxon>
        <taxon>Bdelloidea</taxon>
        <taxon>Adinetida</taxon>
        <taxon>Adinetidae</taxon>
        <taxon>Adineta</taxon>
    </lineage>
</organism>
<dbReference type="Proteomes" id="UP000663860">
    <property type="component" value="Unassembled WGS sequence"/>
</dbReference>
<dbReference type="Proteomes" id="UP000663868">
    <property type="component" value="Unassembled WGS sequence"/>
</dbReference>
<name>A0A819IV48_9BILA</name>
<dbReference type="EMBL" id="CAJNOG010005015">
    <property type="protein sequence ID" value="CAF1547268.1"/>
    <property type="molecule type" value="Genomic_DNA"/>
</dbReference>
<dbReference type="AlphaFoldDB" id="A0A819IV48"/>
<evidence type="ECO:0000256" key="1">
    <source>
        <dbReference type="SAM" id="MobiDB-lite"/>
    </source>
</evidence>
<evidence type="ECO:0000313" key="5">
    <source>
        <dbReference type="EMBL" id="CAF3923060.1"/>
    </source>
</evidence>
<feature type="compositionally biased region" description="Acidic residues" evidence="1">
    <location>
        <begin position="1"/>
        <end position="12"/>
    </location>
</feature>
<feature type="compositionally biased region" description="Polar residues" evidence="1">
    <location>
        <begin position="92"/>
        <end position="104"/>
    </location>
</feature>
<dbReference type="EMBL" id="CAJNOE010000636">
    <property type="protein sequence ID" value="CAF1296109.1"/>
    <property type="molecule type" value="Genomic_DNA"/>
</dbReference>
<feature type="compositionally biased region" description="Low complexity" evidence="1">
    <location>
        <begin position="13"/>
        <end position="25"/>
    </location>
</feature>
<evidence type="ECO:0000313" key="4">
    <source>
        <dbReference type="EMBL" id="CAF1547268.1"/>
    </source>
</evidence>
<evidence type="ECO:0000313" key="2">
    <source>
        <dbReference type="EMBL" id="CAF1295982.1"/>
    </source>
</evidence>
<reference evidence="5" key="1">
    <citation type="submission" date="2021-02" db="EMBL/GenBank/DDBJ databases">
        <authorList>
            <person name="Nowell W R."/>
        </authorList>
    </citation>
    <scope>NUCLEOTIDE SEQUENCE</scope>
</reference>
<accession>A0A819IV48</accession>
<comment type="caution">
    <text evidence="5">The sequence shown here is derived from an EMBL/GenBank/DDBJ whole genome shotgun (WGS) entry which is preliminary data.</text>
</comment>
<sequence>MFTVPEVDDDIEVSSSSDVTAKPLTPTEPPTEPPIESPSTPSELVSSTEKEEEHVSIEIQVLPTTTEKDSTTTATSQAPKQHVSRLTHFHRSTTNGNDQNNDRV</sequence>
<gene>
    <name evidence="2" type="ORF">IZO911_LOCUS33785</name>
    <name evidence="3" type="ORF">IZO911_LOCUS33792</name>
    <name evidence="4" type="ORF">JYZ213_LOCUS46067</name>
    <name evidence="5" type="ORF">KXQ929_LOCUS24017</name>
</gene>
<feature type="region of interest" description="Disordered" evidence="1">
    <location>
        <begin position="1"/>
        <end position="104"/>
    </location>
</feature>
<evidence type="ECO:0000313" key="3">
    <source>
        <dbReference type="EMBL" id="CAF1296109.1"/>
    </source>
</evidence>
<feature type="compositionally biased region" description="Basic residues" evidence="1">
    <location>
        <begin position="82"/>
        <end position="91"/>
    </location>
</feature>